<dbReference type="GO" id="GO:0008237">
    <property type="term" value="F:metallopeptidase activity"/>
    <property type="evidence" value="ECO:0007669"/>
    <property type="project" value="InterPro"/>
</dbReference>
<keyword evidence="3" id="KW-1185">Reference proteome</keyword>
<evidence type="ECO:0000313" key="3">
    <source>
        <dbReference type="Proteomes" id="UP000293671"/>
    </source>
</evidence>
<keyword evidence="2" id="KW-0378">Hydrolase</keyword>
<evidence type="ECO:0000259" key="1">
    <source>
        <dbReference type="Pfam" id="PF19289"/>
    </source>
</evidence>
<reference evidence="2 3" key="1">
    <citation type="submission" date="2019-02" db="EMBL/GenBank/DDBJ databases">
        <title>Genomic Encyclopedia of Type Strains, Phase IV (KMG-IV): sequencing the most valuable type-strain genomes for metagenomic binning, comparative biology and taxonomic classification.</title>
        <authorList>
            <person name="Goeker M."/>
        </authorList>
    </citation>
    <scope>NUCLEOTIDE SEQUENCE [LARGE SCALE GENOMIC DNA]</scope>
    <source>
        <strain evidence="2 3">DSM 19570</strain>
    </source>
</reference>
<evidence type="ECO:0000313" key="2">
    <source>
        <dbReference type="EMBL" id="RZT93697.1"/>
    </source>
</evidence>
<dbReference type="PANTHER" id="PTHR43666">
    <property type="entry name" value="TLDD PROTEIN"/>
    <property type="match status" value="1"/>
</dbReference>
<dbReference type="EMBL" id="SHKP01000008">
    <property type="protein sequence ID" value="RZT93697.1"/>
    <property type="molecule type" value="Genomic_DNA"/>
</dbReference>
<dbReference type="InterPro" id="IPR045569">
    <property type="entry name" value="Metalloprtase-TldD/E_C"/>
</dbReference>
<gene>
    <name evidence="2" type="ORF">EV670_3249</name>
</gene>
<dbReference type="GO" id="GO:0006508">
    <property type="term" value="P:proteolysis"/>
    <property type="evidence" value="ECO:0007669"/>
    <property type="project" value="UniProtKB-KW"/>
</dbReference>
<dbReference type="RefSeq" id="WP_130434075.1">
    <property type="nucleotide sequence ID" value="NZ_SHKP01000008.1"/>
</dbReference>
<organism evidence="2 3">
    <name type="scientific">Rivibacter subsaxonicus</name>
    <dbReference type="NCBI Taxonomy" id="457575"/>
    <lineage>
        <taxon>Bacteria</taxon>
        <taxon>Pseudomonadati</taxon>
        <taxon>Pseudomonadota</taxon>
        <taxon>Betaproteobacteria</taxon>
        <taxon>Burkholderiales</taxon>
        <taxon>Rivibacter</taxon>
    </lineage>
</organism>
<proteinExistence type="predicted"/>
<dbReference type="Pfam" id="PF19289">
    <property type="entry name" value="PmbA_TldD_3rd"/>
    <property type="match status" value="1"/>
</dbReference>
<sequence length="459" mass="49805">MDAALNMNSRSYTEAARFEALADALLRTDPAVDRTSLYLRAEASDFLRFNKAALRQATSVQQAYVTIAVERGLRRAESTLTLGGEPALDAQRLQAERSLLVGQLDLISDDPWLLRPQAATHSTRDDRGALPEASHVIALVHELAGVRLKQDLVGFYAGGPVVHAFADSLGSRHWHRVESFHFDWCLYHRADKAVKTAYAGTRWDDTAFAARLDEAARRVPLLERDAHTLQPGAYRAAFSPSAMVELLGTLGWSGFSLKSRRTGVSSLMRLERGEAAFDARINLDEAIADGTAPCFTAEGFVRPGRVALVESGRLPAGGGTLNSPRSAAEYGVAANGAGAQESPEALRLGAGTVPHGDLLKALDTGLFVSNLWYLNYSDRQACRMTGMTRYACFWVERGELVAPVNVMRFDDDALRLFGSGLVGLTDAPEFTPNSDTYGCRQLGSVTTPAALVEGFRLTL</sequence>
<comment type="caution">
    <text evidence="2">The sequence shown here is derived from an EMBL/GenBank/DDBJ whole genome shotgun (WGS) entry which is preliminary data.</text>
</comment>
<dbReference type="InterPro" id="IPR036059">
    <property type="entry name" value="TldD/PmbA_sf"/>
</dbReference>
<dbReference type="SUPFAM" id="SSF111283">
    <property type="entry name" value="Putative modulator of DNA gyrase, PmbA/TldD"/>
    <property type="match status" value="1"/>
</dbReference>
<dbReference type="Proteomes" id="UP000293671">
    <property type="component" value="Unassembled WGS sequence"/>
</dbReference>
<protein>
    <submittedName>
        <fullName evidence="2">Putative Zn-dependent protease</fullName>
    </submittedName>
</protein>
<accession>A0A4Q7VCU2</accession>
<name>A0A4Q7VCU2_9BURK</name>
<dbReference type="AlphaFoldDB" id="A0A4Q7VCU2"/>
<feature type="domain" description="Metalloprotease TldD/E C-terminal" evidence="1">
    <location>
        <begin position="231"/>
        <end position="457"/>
    </location>
</feature>
<dbReference type="OrthoDB" id="9763230at2"/>
<keyword evidence="2" id="KW-0645">Protease</keyword>
<dbReference type="PANTHER" id="PTHR43666:SF1">
    <property type="entry name" value="CONSERVED PROTEIN"/>
    <property type="match status" value="1"/>
</dbReference>